<comment type="caution">
    <text evidence="2">The sequence shown here is derived from an EMBL/GenBank/DDBJ whole genome shotgun (WGS) entry which is preliminary data.</text>
</comment>
<dbReference type="SUPFAM" id="SSF51126">
    <property type="entry name" value="Pectin lyase-like"/>
    <property type="match status" value="1"/>
</dbReference>
<protein>
    <submittedName>
        <fullName evidence="2">Autotransporter outer membrane beta-barrel domain-containing protein</fullName>
    </submittedName>
</protein>
<evidence type="ECO:0000259" key="1">
    <source>
        <dbReference type="PROSITE" id="PS51208"/>
    </source>
</evidence>
<dbReference type="PRINTS" id="PR01484">
    <property type="entry name" value="PRTACTNFAMLY"/>
</dbReference>
<dbReference type="PROSITE" id="PS51208">
    <property type="entry name" value="AUTOTRANSPORTER"/>
    <property type="match status" value="1"/>
</dbReference>
<dbReference type="InterPro" id="IPR003991">
    <property type="entry name" value="Pertactin_virulence_factor"/>
</dbReference>
<dbReference type="Proteomes" id="UP001206692">
    <property type="component" value="Unassembled WGS sequence"/>
</dbReference>
<gene>
    <name evidence="2" type="ORF">NE675_06100</name>
</gene>
<dbReference type="Pfam" id="PF03797">
    <property type="entry name" value="Autotransporter"/>
    <property type="match status" value="1"/>
</dbReference>
<dbReference type="InterPro" id="IPR006315">
    <property type="entry name" value="OM_autotransptr_brl_dom"/>
</dbReference>
<evidence type="ECO:0000313" key="3">
    <source>
        <dbReference type="Proteomes" id="UP001206692"/>
    </source>
</evidence>
<sequence length="1048" mass="113124">MMAMPVAGVCAAEEYPLSGDKIGGEYKIEGRNYAIFFRESRDIEAVDDVTITNTVEADGDANDTTMSIVGTTDGEGKSFTLDMKGHSLTSGDYGSFLNLTNGKNNKIIIKNAKDIVSTSHRSNDIHATGTGHVISLEAAGDIQFNREDTIENKYPIIYWGGDNELSLSAGNNIVMNNKDDVVMVYVEKEGKASLVAGNDIIFNNDGKSNEVNVHQGVINIEAGHDIINNHNRQESLPVYYFGDEAEAHVKAGHDLMIDSLYSTNLFNVQNGSSADVVAGNDIVFKVKTLALTPSAYSMYNSSLSLQSRNFFSNAQRTLRTRDDSQLTVRADNDIIFDTPGAFDELSMIAVNARSTADVSAGHDLVLKVGVAAPNVHVDTKGVANLTAGHDMILTTAGKDATNPLESNLYADNGTITAKVIDGTMSISNDGAVGAYANDGGSITLEGPVVMEVGNGAVATKDGTILFNGPLTLRSTSTGLTADGGNITLDGEAVMDTADGAVATNGGTILFNGPLTLHSTDTALRAADGGVIDAAAADTNKYITGNVVAAGGIVSLDLNTAGSYLTGTTSVSDGTVSLDSSLDRAAAADSTGTLDLTLGNGTVWNVTDDSSLTNLTNNDTVNMADSSRTGQQVTAKTLSGTGTLAMDLDWLSNQGTKGVTANSDYLTVTDSATGTQNLVSDPTVMNLDKMGVNDRLYVAELNNSDATLTSSIQQRNVNKGHLYDYIIGLTHETTGDTTDWYFGSVDKVESNVVPAANVQNRTLFDMATNMDTLNKRLGEARYADGEDAGMWARWTYRHLGRDSYNGHSNRFELGWDTVKQGADDSSLRQGLSFSYLRSQTSFDTGNGKYKGYTGSFYQTWLGQKGHYLDVVGRIGRLNGEGTTRLINGDESKSSFGTWYQQASVEWGRKKDLRDSWYVEPQGQLQYTHINGRDYRTNDGVGMDFDSVHSLIGRLGFRFGKDIDAQKSWYIKADILHEFAGNRTFDLTSLDGLERIHYDKTNHDTWYDVGAGLTAELSHDRSLWFEFERTFNGSYGRDWELNAGMTWRFH</sequence>
<dbReference type="SUPFAM" id="SSF103515">
    <property type="entry name" value="Autotransporter"/>
    <property type="match status" value="1"/>
</dbReference>
<dbReference type="SMART" id="SM00869">
    <property type="entry name" value="Autotransporter"/>
    <property type="match status" value="1"/>
</dbReference>
<dbReference type="Gene3D" id="2.40.128.130">
    <property type="entry name" value="Autotransporter beta-domain"/>
    <property type="match status" value="1"/>
</dbReference>
<dbReference type="InterPro" id="IPR011050">
    <property type="entry name" value="Pectin_lyase_fold/virulence"/>
</dbReference>
<reference evidence="2 3" key="1">
    <citation type="submission" date="2022-06" db="EMBL/GenBank/DDBJ databases">
        <title>Isolation of gut microbiota from human fecal samples.</title>
        <authorList>
            <person name="Pamer E.G."/>
            <person name="Barat B."/>
            <person name="Waligurski E."/>
            <person name="Medina S."/>
            <person name="Paddock L."/>
            <person name="Mostad J."/>
        </authorList>
    </citation>
    <scope>NUCLEOTIDE SEQUENCE [LARGE SCALE GENOMIC DNA]</scope>
    <source>
        <strain evidence="2 3">DFI.1.1</strain>
    </source>
</reference>
<evidence type="ECO:0000313" key="2">
    <source>
        <dbReference type="EMBL" id="MCQ5342604.1"/>
    </source>
</evidence>
<dbReference type="InterPro" id="IPR005546">
    <property type="entry name" value="Autotransporte_beta"/>
</dbReference>
<name>A0ABT1SS25_9FIRM</name>
<dbReference type="RefSeq" id="WP_227188644.1">
    <property type="nucleotide sequence ID" value="NZ_JAJCOC010000009.1"/>
</dbReference>
<dbReference type="InterPro" id="IPR012332">
    <property type="entry name" value="Autotransporter_pectin_lyase_C"/>
</dbReference>
<dbReference type="NCBIfam" id="TIGR01414">
    <property type="entry name" value="autotrans_barl"/>
    <property type="match status" value="1"/>
</dbReference>
<dbReference type="Gene3D" id="2.160.20.20">
    <property type="match status" value="1"/>
</dbReference>
<organism evidence="2 3">
    <name type="scientific">Megasphaera massiliensis</name>
    <dbReference type="NCBI Taxonomy" id="1232428"/>
    <lineage>
        <taxon>Bacteria</taxon>
        <taxon>Bacillati</taxon>
        <taxon>Bacillota</taxon>
        <taxon>Negativicutes</taxon>
        <taxon>Veillonellales</taxon>
        <taxon>Veillonellaceae</taxon>
        <taxon>Megasphaera</taxon>
    </lineage>
</organism>
<dbReference type="EMBL" id="JANGEW010000010">
    <property type="protein sequence ID" value="MCQ5342604.1"/>
    <property type="molecule type" value="Genomic_DNA"/>
</dbReference>
<dbReference type="InterPro" id="IPR036709">
    <property type="entry name" value="Autotransporte_beta_dom_sf"/>
</dbReference>
<keyword evidence="3" id="KW-1185">Reference proteome</keyword>
<proteinExistence type="predicted"/>
<feature type="domain" description="Autotransporter" evidence="1">
    <location>
        <begin position="782"/>
        <end position="1047"/>
    </location>
</feature>
<accession>A0ABT1SS25</accession>